<dbReference type="InterPro" id="IPR008701">
    <property type="entry name" value="NPP1"/>
</dbReference>
<dbReference type="Proteomes" id="UP000322873">
    <property type="component" value="Unassembled WGS sequence"/>
</dbReference>
<proteinExistence type="inferred from homology"/>
<dbReference type="VEuPathDB" id="FungiDB:MFRU_014g02060"/>
<dbReference type="Pfam" id="PF05630">
    <property type="entry name" value="NPP1"/>
    <property type="match status" value="1"/>
</dbReference>
<evidence type="ECO:0008006" key="6">
    <source>
        <dbReference type="Google" id="ProtNLM"/>
    </source>
</evidence>
<comment type="caution">
    <text evidence="4">The sequence shown here is derived from an EMBL/GenBank/DDBJ whole genome shotgun (WGS) entry which is preliminary data.</text>
</comment>
<accession>A0A5M9KCF7</accession>
<sequence length="247" mass="26742">MHFSSTKLVSLFAAAAAVQAAPIEEGNSIQARGVVAHDSINPWPETLPGGNLGTNLKKFEPFLLISHGCQPYSAVDGRGNTSGGLQDTGNVSAGCRDMTKGQTYVRGGWYGNRYGIMYAWYFPKDQPAAGNVVGGHRHDWEHVVVWINNPTVAAPVLIGAAASGHGSMKKNTNPPRSTQRVLINYFASFPKNHELGFTDTVGRDMPMMWYDFLPPVSQNALRDTSFGSAVCPFIDKNFNANLQKAAL</sequence>
<evidence type="ECO:0000256" key="2">
    <source>
        <dbReference type="ARBA" id="ARBA00023026"/>
    </source>
</evidence>
<evidence type="ECO:0000313" key="4">
    <source>
        <dbReference type="EMBL" id="KAA8576625.1"/>
    </source>
</evidence>
<dbReference type="PIRSF" id="PIRSF029958">
    <property type="entry name" value="Necrosis-inducing_protein"/>
    <property type="match status" value="1"/>
</dbReference>
<dbReference type="PANTHER" id="PTHR33657">
    <property type="entry name" value="DOMAIN PROTEIN, PUTATIVE (AFU_ORTHOLOGUE AFUA_5G00600)-RELATED"/>
    <property type="match status" value="1"/>
</dbReference>
<keyword evidence="5" id="KW-1185">Reference proteome</keyword>
<evidence type="ECO:0000256" key="3">
    <source>
        <dbReference type="SAM" id="SignalP"/>
    </source>
</evidence>
<dbReference type="OrthoDB" id="89086at2759"/>
<name>A0A5M9KCF7_MONFR</name>
<comment type="similarity">
    <text evidence="1">Belongs to the Necrosis inducing protein (NPP1) family.</text>
</comment>
<feature type="signal peptide" evidence="3">
    <location>
        <begin position="1"/>
        <end position="20"/>
    </location>
</feature>
<keyword evidence="2" id="KW-0843">Virulence</keyword>
<dbReference type="AlphaFoldDB" id="A0A5M9KCF7"/>
<evidence type="ECO:0000256" key="1">
    <source>
        <dbReference type="ARBA" id="ARBA00009520"/>
    </source>
</evidence>
<keyword evidence="3" id="KW-0732">Signal</keyword>
<reference evidence="4 5" key="1">
    <citation type="submission" date="2019-06" db="EMBL/GenBank/DDBJ databases">
        <title>Genome Sequence of the Brown Rot Fungal Pathogen Monilinia fructicola.</title>
        <authorList>
            <person name="De Miccolis Angelini R.M."/>
            <person name="Landi L."/>
            <person name="Abate D."/>
            <person name="Pollastro S."/>
            <person name="Romanazzi G."/>
            <person name="Faretra F."/>
        </authorList>
    </citation>
    <scope>NUCLEOTIDE SEQUENCE [LARGE SCALE GENOMIC DNA]</scope>
    <source>
        <strain evidence="4 5">Mfrc123</strain>
    </source>
</reference>
<gene>
    <name evidence="4" type="ORF">EYC84_006718</name>
</gene>
<feature type="chain" id="PRO_5024454668" description="Necrosis-and ethylene-inducing protein 1" evidence="3">
    <location>
        <begin position="21"/>
        <end position="247"/>
    </location>
</feature>
<protein>
    <recommendedName>
        <fullName evidence="6">Necrosis-and ethylene-inducing protein 1</fullName>
    </recommendedName>
</protein>
<dbReference type="EMBL" id="VICG01000001">
    <property type="protein sequence ID" value="KAA8576625.1"/>
    <property type="molecule type" value="Genomic_DNA"/>
</dbReference>
<evidence type="ECO:0000313" key="5">
    <source>
        <dbReference type="Proteomes" id="UP000322873"/>
    </source>
</evidence>
<organism evidence="4 5">
    <name type="scientific">Monilinia fructicola</name>
    <name type="common">Brown rot fungus</name>
    <name type="synonym">Ciboria fructicola</name>
    <dbReference type="NCBI Taxonomy" id="38448"/>
    <lineage>
        <taxon>Eukaryota</taxon>
        <taxon>Fungi</taxon>
        <taxon>Dikarya</taxon>
        <taxon>Ascomycota</taxon>
        <taxon>Pezizomycotina</taxon>
        <taxon>Leotiomycetes</taxon>
        <taxon>Helotiales</taxon>
        <taxon>Sclerotiniaceae</taxon>
        <taxon>Monilinia</taxon>
    </lineage>
</organism>
<dbReference type="PANTHER" id="PTHR33657:SF8">
    <property type="entry name" value="DOMAIN PROTEIN, PUTATIVE (AFU_ORTHOLOGUE AFUA_5G00600)-RELATED"/>
    <property type="match status" value="1"/>
</dbReference>